<evidence type="ECO:0000256" key="1">
    <source>
        <dbReference type="ARBA" id="ARBA00008791"/>
    </source>
</evidence>
<dbReference type="PANTHER" id="PTHR46268:SF6">
    <property type="entry name" value="UNIVERSAL STRESS PROTEIN UP12"/>
    <property type="match status" value="1"/>
</dbReference>
<gene>
    <name evidence="4" type="ORF">V5E97_12640</name>
</gene>
<evidence type="ECO:0000259" key="3">
    <source>
        <dbReference type="Pfam" id="PF00582"/>
    </source>
</evidence>
<keyword evidence="2" id="KW-0963">Cytoplasm</keyword>
<sequence length="151" mass="16559">MIEIRSILAPTDFSKHAEKAVRYACLLAERLGAEIHLLHVLSDIVPVGPDPMLTPVLPPEYYTEAKEQALAALSKTLQPDWGHPPAVKTSACWGEPVEEIVTYARDEAIDLIVVATHGRTGLKHVLLGSVAERIVREAPCPVLTIREREGL</sequence>
<comment type="similarity">
    <text evidence="1 2">Belongs to the universal stress protein A family.</text>
</comment>
<dbReference type="InterPro" id="IPR006015">
    <property type="entry name" value="Universal_stress_UspA"/>
</dbReference>
<dbReference type="Pfam" id="PF00582">
    <property type="entry name" value="Usp"/>
    <property type="match status" value="1"/>
</dbReference>
<feature type="domain" description="UspA" evidence="3">
    <location>
        <begin position="4"/>
        <end position="146"/>
    </location>
</feature>
<dbReference type="InterPro" id="IPR014729">
    <property type="entry name" value="Rossmann-like_a/b/a_fold"/>
</dbReference>
<dbReference type="InterPro" id="IPR006016">
    <property type="entry name" value="UspA"/>
</dbReference>
<dbReference type="GO" id="GO:0005737">
    <property type="term" value="C:cytoplasm"/>
    <property type="evidence" value="ECO:0007669"/>
    <property type="project" value="UniProtKB-SubCell"/>
</dbReference>
<accession>A0AAU7CPD0</accession>
<dbReference type="PIRSF" id="PIRSF006276">
    <property type="entry name" value="UspA"/>
    <property type="match status" value="1"/>
</dbReference>
<dbReference type="AlphaFoldDB" id="A0AAU7CPD0"/>
<protein>
    <recommendedName>
        <fullName evidence="2">Universal stress protein</fullName>
    </recommendedName>
</protein>
<dbReference type="RefSeq" id="WP_406699697.1">
    <property type="nucleotide sequence ID" value="NZ_CP155447.1"/>
</dbReference>
<evidence type="ECO:0000256" key="2">
    <source>
        <dbReference type="PIRNR" id="PIRNR006276"/>
    </source>
</evidence>
<organism evidence="4">
    <name type="scientific">Singulisphaera sp. Ch08</name>
    <dbReference type="NCBI Taxonomy" id="3120278"/>
    <lineage>
        <taxon>Bacteria</taxon>
        <taxon>Pseudomonadati</taxon>
        <taxon>Planctomycetota</taxon>
        <taxon>Planctomycetia</taxon>
        <taxon>Isosphaerales</taxon>
        <taxon>Isosphaeraceae</taxon>
        <taxon>Singulisphaera</taxon>
    </lineage>
</organism>
<reference evidence="4" key="1">
    <citation type="submission" date="2024-05" db="EMBL/GenBank/DDBJ databases">
        <title>Planctomycetes of the genus Singulisphaera possess chitinolytic capabilities.</title>
        <authorList>
            <person name="Ivanova A."/>
        </authorList>
    </citation>
    <scope>NUCLEOTIDE SEQUENCE</scope>
    <source>
        <strain evidence="4">Ch08T</strain>
    </source>
</reference>
<comment type="subcellular location">
    <subcellularLocation>
        <location evidence="2">Cytoplasm</location>
    </subcellularLocation>
</comment>
<dbReference type="Gene3D" id="3.40.50.620">
    <property type="entry name" value="HUPs"/>
    <property type="match status" value="1"/>
</dbReference>
<dbReference type="SUPFAM" id="SSF52402">
    <property type="entry name" value="Adenine nucleotide alpha hydrolases-like"/>
    <property type="match status" value="1"/>
</dbReference>
<dbReference type="EMBL" id="CP155447">
    <property type="protein sequence ID" value="XBH06849.1"/>
    <property type="molecule type" value="Genomic_DNA"/>
</dbReference>
<dbReference type="PRINTS" id="PR01438">
    <property type="entry name" value="UNVRSLSTRESS"/>
</dbReference>
<name>A0AAU7CPD0_9BACT</name>
<dbReference type="PANTHER" id="PTHR46268">
    <property type="entry name" value="STRESS RESPONSE PROTEIN NHAX"/>
    <property type="match status" value="1"/>
</dbReference>
<dbReference type="CDD" id="cd00293">
    <property type="entry name" value="USP-like"/>
    <property type="match status" value="1"/>
</dbReference>
<proteinExistence type="inferred from homology"/>
<evidence type="ECO:0000313" key="4">
    <source>
        <dbReference type="EMBL" id="XBH06849.1"/>
    </source>
</evidence>